<dbReference type="PANTHER" id="PTHR30633:SF0">
    <property type="entry name" value="CYTOCHROME C-552"/>
    <property type="match status" value="1"/>
</dbReference>
<evidence type="ECO:0000256" key="4">
    <source>
        <dbReference type="ARBA" id="ARBA00022617"/>
    </source>
</evidence>
<dbReference type="Pfam" id="PF02335">
    <property type="entry name" value="Cytochrom_C552"/>
    <property type="match status" value="1"/>
</dbReference>
<dbReference type="PANTHER" id="PTHR30633">
    <property type="entry name" value="CYTOCHROME C-552 RESPIRATORY NITRITE REDUCTASE"/>
    <property type="match status" value="1"/>
</dbReference>
<feature type="chain" id="PRO_5046818109" description="nitrite reductase (cytochrome; ammonia-forming)" evidence="11">
    <location>
        <begin position="26"/>
        <end position="536"/>
    </location>
</feature>
<protein>
    <recommendedName>
        <fullName evidence="3">nitrite reductase (cytochrome; ammonia-forming)</fullName>
        <ecNumber evidence="3">1.7.2.2</ecNumber>
    </recommendedName>
</protein>
<evidence type="ECO:0000256" key="11">
    <source>
        <dbReference type="SAM" id="SignalP"/>
    </source>
</evidence>
<keyword evidence="6 11" id="KW-0732">Signal</keyword>
<keyword evidence="7" id="KW-0106">Calcium</keyword>
<dbReference type="InterPro" id="IPR036280">
    <property type="entry name" value="Multihaem_cyt_sf"/>
</dbReference>
<keyword evidence="9" id="KW-0408">Iron</keyword>
<dbReference type="Gene3D" id="1.10.287.3080">
    <property type="match status" value="1"/>
</dbReference>
<evidence type="ECO:0000256" key="3">
    <source>
        <dbReference type="ARBA" id="ARBA00011887"/>
    </source>
</evidence>
<comment type="catalytic activity">
    <reaction evidence="10">
        <text>6 Fe(III)-[cytochrome c] + NH4(+) + 2 H2O = 6 Fe(II)-[cytochrome c] + nitrite + 8 H(+)</text>
        <dbReference type="Rhea" id="RHEA:13089"/>
        <dbReference type="Rhea" id="RHEA-COMP:10350"/>
        <dbReference type="Rhea" id="RHEA-COMP:14399"/>
        <dbReference type="ChEBI" id="CHEBI:15377"/>
        <dbReference type="ChEBI" id="CHEBI:15378"/>
        <dbReference type="ChEBI" id="CHEBI:16301"/>
        <dbReference type="ChEBI" id="CHEBI:28938"/>
        <dbReference type="ChEBI" id="CHEBI:29033"/>
        <dbReference type="ChEBI" id="CHEBI:29034"/>
        <dbReference type="EC" id="1.7.2.2"/>
    </reaction>
</comment>
<evidence type="ECO:0000256" key="10">
    <source>
        <dbReference type="ARBA" id="ARBA00049131"/>
    </source>
</evidence>
<evidence type="ECO:0000313" key="12">
    <source>
        <dbReference type="EMBL" id="MBT1073503.1"/>
    </source>
</evidence>
<dbReference type="Proteomes" id="UP000784128">
    <property type="component" value="Unassembled WGS sequence"/>
</dbReference>
<comment type="similarity">
    <text evidence="2">Belongs to the cytochrome c-552 family.</text>
</comment>
<accession>A0ABS5UCR4</accession>
<feature type="signal peptide" evidence="11">
    <location>
        <begin position="1"/>
        <end position="25"/>
    </location>
</feature>
<dbReference type="EMBL" id="JAHDYS010000023">
    <property type="protein sequence ID" value="MBT1073503.1"/>
    <property type="molecule type" value="Genomic_DNA"/>
</dbReference>
<evidence type="ECO:0000313" key="13">
    <source>
        <dbReference type="Proteomes" id="UP000784128"/>
    </source>
</evidence>
<keyword evidence="4" id="KW-0349">Heme</keyword>
<proteinExistence type="inferred from homology"/>
<sequence length="536" mass="59827">MTPGKWIAWAAASGAALIFSLPLFSVTATGASSTSNSKDDGRGTCYSCHEEVKALKEGSPHAQLACTTCHSKLDEHLKSYENKPVTIIDQAMCGSCHKMEFSSSMAVNYESPAHSEKGIPGGRSPVMDKLLAPYGFTIEHNEPRSHAFMVTDQFVVDRFAGGRFQYKNGWYGVDAVGKTWDILADKGPDFKMAETGKGGNPTCIQCKTSDHILKWKFLGDKDPKATWDRTSDVIAVAKDTHNPVGCIHCHDPHGTQPRIVRDELINQIEKGSTMFAGKDGKTDLKVISFRDGFRKIGIMQKPNATLMCAQCHVEYACGKGFEFDSGKPVGFDDLRTNHMPLTQVKELLAHYKKLNFYDFKHAVTGARLVKLQHPEAETYFGSVHQQAGVTCADCHMPPMKDTEGKTYRTHMMVRPKHHIQESCSRCHPKWTTEQKLYQLNAAQNYVRGKIRKSEYWLSQLIDTYAIAKRFGVDEATLAKAREKHEEAHVLWEWWTAENSDGFHNPQLARESLAASIVASREGVALLNKALDERGKK</sequence>
<keyword evidence="8" id="KW-0560">Oxidoreductase</keyword>
<dbReference type="PIRSF" id="PIRSF000243">
    <property type="entry name" value="Cyt_c552"/>
    <property type="match status" value="1"/>
</dbReference>
<dbReference type="InterPro" id="IPR003321">
    <property type="entry name" value="Cyt_c552"/>
</dbReference>
<name>A0ABS5UCR4_9BACT</name>
<keyword evidence="13" id="KW-1185">Reference proteome</keyword>
<comment type="caution">
    <text evidence="12">The sequence shown here is derived from an EMBL/GenBank/DDBJ whole genome shotgun (WGS) entry which is preliminary data.</text>
</comment>
<evidence type="ECO:0000256" key="5">
    <source>
        <dbReference type="ARBA" id="ARBA00022723"/>
    </source>
</evidence>
<dbReference type="CDD" id="cd00548">
    <property type="entry name" value="NrfA-like"/>
    <property type="match status" value="1"/>
</dbReference>
<evidence type="ECO:0000256" key="9">
    <source>
        <dbReference type="ARBA" id="ARBA00023004"/>
    </source>
</evidence>
<evidence type="ECO:0000256" key="6">
    <source>
        <dbReference type="ARBA" id="ARBA00022729"/>
    </source>
</evidence>
<keyword evidence="5" id="KW-0479">Metal-binding</keyword>
<evidence type="ECO:0000256" key="1">
    <source>
        <dbReference type="ARBA" id="ARBA00004196"/>
    </source>
</evidence>
<evidence type="ECO:0000256" key="8">
    <source>
        <dbReference type="ARBA" id="ARBA00023002"/>
    </source>
</evidence>
<dbReference type="Gene3D" id="1.10.1130.10">
    <property type="entry name" value="Flavocytochrome C3, Chain A"/>
    <property type="match status" value="1"/>
</dbReference>
<dbReference type="Gene3D" id="1.20.140.10">
    <property type="entry name" value="Butyryl-CoA Dehydrogenase, subunit A, domain 3"/>
    <property type="match status" value="1"/>
</dbReference>
<dbReference type="RefSeq" id="WP_214301587.1">
    <property type="nucleotide sequence ID" value="NZ_JAHDYS010000023.1"/>
</dbReference>
<reference evidence="12 13" key="1">
    <citation type="submission" date="2021-05" db="EMBL/GenBank/DDBJ databases">
        <title>The draft genome of Geobacter chapellei DSM 13688.</title>
        <authorList>
            <person name="Xu Z."/>
            <person name="Masuda Y."/>
            <person name="Itoh H."/>
            <person name="Senoo K."/>
        </authorList>
    </citation>
    <scope>NUCLEOTIDE SEQUENCE [LARGE SCALE GENOMIC DNA]</scope>
    <source>
        <strain evidence="12 13">DSM 13688</strain>
    </source>
</reference>
<evidence type="ECO:0000256" key="2">
    <source>
        <dbReference type="ARBA" id="ARBA00009288"/>
    </source>
</evidence>
<organism evidence="12 13">
    <name type="scientific">Pelotalea chapellei</name>
    <dbReference type="NCBI Taxonomy" id="44671"/>
    <lineage>
        <taxon>Bacteria</taxon>
        <taxon>Pseudomonadati</taxon>
        <taxon>Thermodesulfobacteriota</taxon>
        <taxon>Desulfuromonadia</taxon>
        <taxon>Geobacterales</taxon>
        <taxon>Geobacteraceae</taxon>
        <taxon>Pelotalea</taxon>
    </lineage>
</organism>
<gene>
    <name evidence="12" type="ORF">KJB30_17095</name>
</gene>
<comment type="subcellular location">
    <subcellularLocation>
        <location evidence="1">Cell envelope</location>
    </subcellularLocation>
</comment>
<dbReference type="EC" id="1.7.2.2" evidence="3"/>
<evidence type="ECO:0000256" key="7">
    <source>
        <dbReference type="ARBA" id="ARBA00022837"/>
    </source>
</evidence>
<dbReference type="SUPFAM" id="SSF48695">
    <property type="entry name" value="Multiheme cytochromes"/>
    <property type="match status" value="2"/>
</dbReference>